<organism evidence="4">
    <name type="scientific">Methylophaga aminisulfidivorans</name>
    <dbReference type="NCBI Taxonomy" id="230105"/>
    <lineage>
        <taxon>Bacteria</taxon>
        <taxon>Pseudomonadati</taxon>
        <taxon>Pseudomonadota</taxon>
        <taxon>Gammaproteobacteria</taxon>
        <taxon>Thiotrichales</taxon>
        <taxon>Piscirickettsiaceae</taxon>
        <taxon>Methylophaga</taxon>
    </lineage>
</organism>
<protein>
    <recommendedName>
        <fullName evidence="3">Tyr recombinase domain-containing protein</fullName>
    </recommendedName>
</protein>
<dbReference type="SUPFAM" id="SSF47823">
    <property type="entry name" value="lambda integrase-like, N-terminal domain"/>
    <property type="match status" value="1"/>
</dbReference>
<dbReference type="InterPro" id="IPR013762">
    <property type="entry name" value="Integrase-like_cat_sf"/>
</dbReference>
<dbReference type="PANTHER" id="PTHR34605">
    <property type="entry name" value="PHAGE_INTEGRASE DOMAIN-CONTAINING PROTEIN"/>
    <property type="match status" value="1"/>
</dbReference>
<reference evidence="4" key="1">
    <citation type="journal article" date="2020" name="mSystems">
        <title>Genome- and Community-Level Interaction Insights into Carbon Utilization and Element Cycling Functions of Hydrothermarchaeota in Hydrothermal Sediment.</title>
        <authorList>
            <person name="Zhou Z."/>
            <person name="Liu Y."/>
            <person name="Xu W."/>
            <person name="Pan J."/>
            <person name="Luo Z.H."/>
            <person name="Li M."/>
        </authorList>
    </citation>
    <scope>NUCLEOTIDE SEQUENCE [LARGE SCALE GENOMIC DNA]</scope>
    <source>
        <strain evidence="4">HyVt-380</strain>
    </source>
</reference>
<dbReference type="PANTHER" id="PTHR34605:SF4">
    <property type="entry name" value="DNA ADENINE METHYLTRANSFERASE"/>
    <property type="match status" value="1"/>
</dbReference>
<dbReference type="GO" id="GO:0003677">
    <property type="term" value="F:DNA binding"/>
    <property type="evidence" value="ECO:0007669"/>
    <property type="project" value="UniProtKB-KW"/>
</dbReference>
<accession>A0A7C1W5C6</accession>
<dbReference type="GO" id="GO:0006310">
    <property type="term" value="P:DNA recombination"/>
    <property type="evidence" value="ECO:0007669"/>
    <property type="project" value="UniProtKB-KW"/>
</dbReference>
<name>A0A7C1W5C6_9GAMM</name>
<sequence length="384" mass="43332">MKEEMPNSPIPVFDVNHPPIEFRELIEDVMENFEQGVPANSKRARDADLAVYTAWGKNVYGTYFKAIPSSPEHIEKFLNDMSAEVTETSSTKNINGEMVDTTTKHRLKALSTIERYLASLSYKNKLYLDAIMDITKNYQLSSGFVNPTSVRRVKATLKKIRALYRDNSQKQAQPFSLDLIEDVISLHDGSLRDKLEITLLSFAFDTMMRCSELVRVNVEDLSFDPTFRDGIVELHWSKTDQDGKGQTRYLSSQTVKLLKDYLQATNINSGLLFRSIGKNNKQLEAMHKDRVGIIFKRLGRRLSKFYSDNSVNNILSKSKIVPTEISAHSTRVAAAQALALNGASTVQLMNEGGWKSAVMPARYSRHADTKKGAMAQLHKRARAT</sequence>
<dbReference type="EMBL" id="DRHY01000178">
    <property type="protein sequence ID" value="HEC74256.1"/>
    <property type="molecule type" value="Genomic_DNA"/>
</dbReference>
<dbReference type="InterPro" id="IPR011010">
    <property type="entry name" value="DNA_brk_join_enz"/>
</dbReference>
<dbReference type="Gene3D" id="1.10.443.10">
    <property type="entry name" value="Intergrase catalytic core"/>
    <property type="match status" value="1"/>
</dbReference>
<dbReference type="Proteomes" id="UP000886384">
    <property type="component" value="Unassembled WGS sequence"/>
</dbReference>
<dbReference type="Gene3D" id="1.10.150.130">
    <property type="match status" value="1"/>
</dbReference>
<dbReference type="InterPro" id="IPR002104">
    <property type="entry name" value="Integrase_catalytic"/>
</dbReference>
<dbReference type="InterPro" id="IPR010998">
    <property type="entry name" value="Integrase_recombinase_N"/>
</dbReference>
<evidence type="ECO:0000256" key="1">
    <source>
        <dbReference type="ARBA" id="ARBA00023125"/>
    </source>
</evidence>
<feature type="domain" description="Tyr recombinase" evidence="3">
    <location>
        <begin position="170"/>
        <end position="378"/>
    </location>
</feature>
<comment type="caution">
    <text evidence="4">The sequence shown here is derived from an EMBL/GenBank/DDBJ whole genome shotgun (WGS) entry which is preliminary data.</text>
</comment>
<proteinExistence type="predicted"/>
<evidence type="ECO:0000256" key="2">
    <source>
        <dbReference type="ARBA" id="ARBA00023172"/>
    </source>
</evidence>
<evidence type="ECO:0000259" key="3">
    <source>
        <dbReference type="PROSITE" id="PS51898"/>
    </source>
</evidence>
<evidence type="ECO:0000313" key="4">
    <source>
        <dbReference type="EMBL" id="HEC74256.1"/>
    </source>
</evidence>
<gene>
    <name evidence="4" type="ORF">ENI26_07785</name>
</gene>
<dbReference type="GO" id="GO:0015074">
    <property type="term" value="P:DNA integration"/>
    <property type="evidence" value="ECO:0007669"/>
    <property type="project" value="InterPro"/>
</dbReference>
<dbReference type="PROSITE" id="PS51898">
    <property type="entry name" value="TYR_RECOMBINASE"/>
    <property type="match status" value="1"/>
</dbReference>
<dbReference type="InterPro" id="IPR052925">
    <property type="entry name" value="Phage_Integrase-like_Recomb"/>
</dbReference>
<keyword evidence="1" id="KW-0238">DNA-binding</keyword>
<dbReference type="Pfam" id="PF00589">
    <property type="entry name" value="Phage_integrase"/>
    <property type="match status" value="1"/>
</dbReference>
<dbReference type="AlphaFoldDB" id="A0A7C1W5C6"/>
<keyword evidence="2" id="KW-0233">DNA recombination</keyword>
<dbReference type="SUPFAM" id="SSF56349">
    <property type="entry name" value="DNA breaking-rejoining enzymes"/>
    <property type="match status" value="1"/>
</dbReference>